<keyword evidence="2 7" id="KW-0812">Transmembrane</keyword>
<feature type="transmembrane region" description="Helical" evidence="7">
    <location>
        <begin position="140"/>
        <end position="167"/>
    </location>
</feature>
<keyword evidence="5" id="KW-0040">ANK repeat</keyword>
<dbReference type="EMBL" id="KK784877">
    <property type="protein sequence ID" value="KDO79808.1"/>
    <property type="molecule type" value="Genomic_DNA"/>
</dbReference>
<evidence type="ECO:0000313" key="9">
    <source>
        <dbReference type="EMBL" id="KDO79808.1"/>
    </source>
</evidence>
<organism evidence="9 10">
    <name type="scientific">Citrus sinensis</name>
    <name type="common">Sweet orange</name>
    <name type="synonym">Citrus aurantium var. sinensis</name>
    <dbReference type="NCBI Taxonomy" id="2711"/>
    <lineage>
        <taxon>Eukaryota</taxon>
        <taxon>Viridiplantae</taxon>
        <taxon>Streptophyta</taxon>
        <taxon>Embryophyta</taxon>
        <taxon>Tracheophyta</taxon>
        <taxon>Spermatophyta</taxon>
        <taxon>Magnoliopsida</taxon>
        <taxon>eudicotyledons</taxon>
        <taxon>Gunneridae</taxon>
        <taxon>Pentapetalae</taxon>
        <taxon>rosids</taxon>
        <taxon>malvids</taxon>
        <taxon>Sapindales</taxon>
        <taxon>Rutaceae</taxon>
        <taxon>Aurantioideae</taxon>
        <taxon>Citrus</taxon>
    </lineage>
</organism>
<evidence type="ECO:0000259" key="8">
    <source>
        <dbReference type="Pfam" id="PF13962"/>
    </source>
</evidence>
<comment type="subcellular location">
    <subcellularLocation>
        <location evidence="1">Membrane</location>
        <topology evidence="1">Multi-pass membrane protein</topology>
    </subcellularLocation>
</comment>
<dbReference type="AlphaFoldDB" id="A0A067GJB1"/>
<feature type="transmembrane region" description="Helical" evidence="7">
    <location>
        <begin position="32"/>
        <end position="52"/>
    </location>
</feature>
<evidence type="ECO:0000256" key="1">
    <source>
        <dbReference type="ARBA" id="ARBA00004141"/>
    </source>
</evidence>
<dbReference type="Pfam" id="PF13962">
    <property type="entry name" value="PGG"/>
    <property type="match status" value="1"/>
</dbReference>
<evidence type="ECO:0000256" key="4">
    <source>
        <dbReference type="ARBA" id="ARBA00022989"/>
    </source>
</evidence>
<evidence type="ECO:0000256" key="5">
    <source>
        <dbReference type="ARBA" id="ARBA00023043"/>
    </source>
</evidence>
<protein>
    <recommendedName>
        <fullName evidence="8">PGG domain-containing protein</fullName>
    </recommendedName>
</protein>
<feature type="domain" description="PGG" evidence="8">
    <location>
        <begin position="60"/>
        <end position="132"/>
    </location>
</feature>
<keyword evidence="10" id="KW-1185">Reference proteome</keyword>
<dbReference type="STRING" id="2711.A0A067GJB1"/>
<dbReference type="GO" id="GO:0016020">
    <property type="term" value="C:membrane"/>
    <property type="evidence" value="ECO:0007669"/>
    <property type="project" value="UniProtKB-SubCell"/>
</dbReference>
<dbReference type="Proteomes" id="UP000027120">
    <property type="component" value="Unassembled WGS sequence"/>
</dbReference>
<accession>A0A067GJB1</accession>
<dbReference type="PANTHER" id="PTHR24186">
    <property type="entry name" value="PROTEIN PHOSPHATASE 1 REGULATORY SUBUNIT"/>
    <property type="match status" value="1"/>
</dbReference>
<keyword evidence="6 7" id="KW-0472">Membrane</keyword>
<evidence type="ECO:0000256" key="2">
    <source>
        <dbReference type="ARBA" id="ARBA00022692"/>
    </source>
</evidence>
<evidence type="ECO:0000256" key="3">
    <source>
        <dbReference type="ARBA" id="ARBA00022737"/>
    </source>
</evidence>
<sequence>MCLTGKSYPLQPGKQIPADLKHSEEVASGSIYFYRFGFISLLILLSVISFEISKSWFSLDTGKSIMGKQTSFKVFMVCNILALFLSLGIVILLVSNIPVGRKSLMKLLAMMHKLMWLSISLMAAAYIAALWTILPHGRGMVWVLVVLVSVGGVCTLAIFTGLMVLSVRHLLRIRKSRKILDKYRSPDRSITLIAGTQMMQKERYKSSDSEFDNSYGAGYHLY</sequence>
<evidence type="ECO:0000313" key="10">
    <source>
        <dbReference type="Proteomes" id="UP000027120"/>
    </source>
</evidence>
<keyword evidence="4 7" id="KW-1133">Transmembrane helix</keyword>
<name>A0A067GJB1_CITSI</name>
<feature type="transmembrane region" description="Helical" evidence="7">
    <location>
        <begin position="72"/>
        <end position="94"/>
    </location>
</feature>
<gene>
    <name evidence="9" type="ORF">CISIN_1g037397mg</name>
</gene>
<proteinExistence type="predicted"/>
<feature type="transmembrane region" description="Helical" evidence="7">
    <location>
        <begin position="114"/>
        <end position="134"/>
    </location>
</feature>
<dbReference type="InterPro" id="IPR026961">
    <property type="entry name" value="PGG_dom"/>
</dbReference>
<evidence type="ECO:0000256" key="6">
    <source>
        <dbReference type="ARBA" id="ARBA00023136"/>
    </source>
</evidence>
<keyword evidence="3" id="KW-0677">Repeat</keyword>
<evidence type="ECO:0000256" key="7">
    <source>
        <dbReference type="SAM" id="Phobius"/>
    </source>
</evidence>
<reference evidence="9 10" key="1">
    <citation type="submission" date="2014-04" db="EMBL/GenBank/DDBJ databases">
        <authorList>
            <consortium name="International Citrus Genome Consortium"/>
            <person name="Gmitter F."/>
            <person name="Chen C."/>
            <person name="Farmerie W."/>
            <person name="Harkins T."/>
            <person name="Desany B."/>
            <person name="Mohiuddin M."/>
            <person name="Kodira C."/>
            <person name="Borodovsky M."/>
            <person name="Lomsadze A."/>
            <person name="Burns P."/>
            <person name="Jenkins J."/>
            <person name="Prochnik S."/>
            <person name="Shu S."/>
            <person name="Chapman J."/>
            <person name="Pitluck S."/>
            <person name="Schmutz J."/>
            <person name="Rokhsar D."/>
        </authorList>
    </citation>
    <scope>NUCLEOTIDE SEQUENCE</scope>
</reference>
<dbReference type="PANTHER" id="PTHR24186:SF37">
    <property type="entry name" value="PGG DOMAIN-CONTAINING PROTEIN"/>
    <property type="match status" value="1"/>
</dbReference>